<protein>
    <submittedName>
        <fullName evidence="3">ATP synthase-associated protein, putative</fullName>
    </submittedName>
</protein>
<organism evidence="3 4">
    <name type="scientific">Plasmodium chabaudi chabaudi</name>
    <dbReference type="NCBI Taxonomy" id="31271"/>
    <lineage>
        <taxon>Eukaryota</taxon>
        <taxon>Sar</taxon>
        <taxon>Alveolata</taxon>
        <taxon>Apicomplexa</taxon>
        <taxon>Aconoidasida</taxon>
        <taxon>Haemosporida</taxon>
        <taxon>Plasmodiidae</taxon>
        <taxon>Plasmodium</taxon>
        <taxon>Plasmodium (Vinckeia)</taxon>
    </lineage>
</organism>
<accession>A0A077TPX6</accession>
<name>A0A077TPX6_PLACU</name>
<reference evidence="3 4" key="1">
    <citation type="journal article" date="2014" name="BMC Biol.">
        <title>A comprehensive evaluation of rodent malaria parasite genomes and gene expression.</title>
        <authorList>
            <person name="Otto T.D."/>
            <person name="Bohme U."/>
            <person name="Jackson A.P."/>
            <person name="Hunt M."/>
            <person name="Franke-Fayard B."/>
            <person name="Hoeijmakers W.A."/>
            <person name="Religa A.A."/>
            <person name="Robertson L."/>
            <person name="Sanders M."/>
            <person name="Ogun S.A."/>
            <person name="Cunningham D."/>
            <person name="Erhart A."/>
            <person name="Billker O."/>
            <person name="Khan S.M."/>
            <person name="Stunnenberg H.G."/>
            <person name="Langhorne J."/>
            <person name="Holder A.A."/>
            <person name="Waters A.P."/>
            <person name="Newbold C.I."/>
            <person name="Pain A."/>
            <person name="Berriman M."/>
            <person name="Janse C.J."/>
        </authorList>
    </citation>
    <scope>NUCLEOTIDE SEQUENCE [LARGE SCALE GENOMIC DNA]</scope>
    <source>
        <strain evidence="3 4">AS</strain>
    </source>
</reference>
<gene>
    <name evidence="1" type="ORF">PCHAJ_000279200</name>
    <name evidence="3" type="ORF">PCHAS_1118800</name>
    <name evidence="2" type="ORF">PCHCB_000280700</name>
</gene>
<dbReference type="Proteomes" id="UP000071118">
    <property type="component" value="Chromosome 11"/>
</dbReference>
<dbReference type="VEuPathDB" id="PlasmoDB:PCHAS_1118800"/>
<dbReference type="EMBL" id="LK022888">
    <property type="protein sequence ID" value="VTZ69183.1"/>
    <property type="molecule type" value="Genomic_DNA"/>
</dbReference>
<evidence type="ECO:0000313" key="1">
    <source>
        <dbReference type="EMBL" id="SCM23670.1"/>
    </source>
</evidence>
<keyword evidence="4" id="KW-1185">Reference proteome</keyword>
<dbReference type="EMBL" id="LT608163">
    <property type="protein sequence ID" value="SCN61129.1"/>
    <property type="molecule type" value="Genomic_DNA"/>
</dbReference>
<evidence type="ECO:0000313" key="5">
    <source>
        <dbReference type="Proteomes" id="UP000195489"/>
    </source>
</evidence>
<evidence type="ECO:0000313" key="2">
    <source>
        <dbReference type="EMBL" id="SCN61129.1"/>
    </source>
</evidence>
<proteinExistence type="predicted"/>
<reference evidence="3" key="2">
    <citation type="submission" date="2014-05" db="EMBL/GenBank/DDBJ databases">
        <authorList>
            <person name="Aslett M.A."/>
            <person name="De Silva N."/>
        </authorList>
    </citation>
    <scope>NUCLEOTIDE SEQUENCE</scope>
    <source>
        <strain evidence="3">AS</strain>
    </source>
</reference>
<sequence>MLNLIPKKIPSTSLLYGKRPIQRIQVGKDKHVLELCLSDVNSIYNDIDTSTELQNKDYNPLKFNKYIKYKMSALDLIETYKNEENKKTALTNVKWYSKIRDYFFINFSKNQVELKEKIVPNFFYPIEK</sequence>
<dbReference type="KEGG" id="pcb:PCHAS_1118800"/>
<dbReference type="AlphaFoldDB" id="A0A077TPX6"/>
<reference evidence="3" key="3">
    <citation type="submission" date="2019-05" db="EMBL/GenBank/DDBJ databases">
        <authorList>
            <consortium name="Pathogen Informatics"/>
        </authorList>
    </citation>
    <scope>NUCLEOTIDE SEQUENCE</scope>
    <source>
        <strain evidence="1 6">AJ</strain>
        <strain evidence="3">AS</strain>
        <strain evidence="2 5">CB</strain>
    </source>
</reference>
<dbReference type="GeneID" id="27794898"/>
<dbReference type="Proteomes" id="UP000507163">
    <property type="component" value="Chromosome 11"/>
</dbReference>
<evidence type="ECO:0000313" key="6">
    <source>
        <dbReference type="Proteomes" id="UP000507163"/>
    </source>
</evidence>
<evidence type="ECO:0000313" key="4">
    <source>
        <dbReference type="Proteomes" id="UP000071118"/>
    </source>
</evidence>
<dbReference type="OrthoDB" id="409663at2759"/>
<dbReference type="EMBL" id="LT608177">
    <property type="protein sequence ID" value="SCM23670.1"/>
    <property type="molecule type" value="Genomic_DNA"/>
</dbReference>
<evidence type="ECO:0000313" key="3">
    <source>
        <dbReference type="EMBL" id="VTZ69183.1"/>
    </source>
</evidence>
<dbReference type="RefSeq" id="XP_016653980.1">
    <property type="nucleotide sequence ID" value="XM_016798593.1"/>
</dbReference>
<dbReference type="Proteomes" id="UP000195489">
    <property type="component" value="Chromosome 11"/>
</dbReference>